<comment type="caution">
    <text evidence="1">The sequence shown here is derived from an EMBL/GenBank/DDBJ whole genome shotgun (WGS) entry which is preliminary data.</text>
</comment>
<evidence type="ECO:0000313" key="2">
    <source>
        <dbReference type="Proteomes" id="UP000662200"/>
    </source>
</evidence>
<proteinExistence type="predicted"/>
<accession>A0A8J3BD98</accession>
<gene>
    <name evidence="1" type="ORF">GCM10010124_02030</name>
</gene>
<dbReference type="RefSeq" id="WP_189112226.1">
    <property type="nucleotide sequence ID" value="NZ_BMQC01000001.1"/>
</dbReference>
<sequence length="160" mass="16920">MTGRYVASIHVPGRLPSHVAVFDKARQAWAHLAHRYGQRDTVSGQVMAQMIWLGRGAFRTDGHGKVIALDATGEATVYAVNLVCGHQTMSGTTGPAPAGSVLEPPSWSALCAGRRLPGSSWCGEHTTDCQHCGGPALNWGGAPDCGCRTNRPSTEGKRDL</sequence>
<reference evidence="1" key="1">
    <citation type="journal article" date="2014" name="Int. J. Syst. Evol. Microbiol.">
        <title>Complete genome sequence of Corynebacterium casei LMG S-19264T (=DSM 44701T), isolated from a smear-ripened cheese.</title>
        <authorList>
            <consortium name="US DOE Joint Genome Institute (JGI-PGF)"/>
            <person name="Walter F."/>
            <person name="Albersmeier A."/>
            <person name="Kalinowski J."/>
            <person name="Ruckert C."/>
        </authorList>
    </citation>
    <scope>NUCLEOTIDE SEQUENCE</scope>
    <source>
        <strain evidence="1">JCM 3091</strain>
    </source>
</reference>
<organism evidence="1 2">
    <name type="scientific">Pilimelia terevasa</name>
    <dbReference type="NCBI Taxonomy" id="53372"/>
    <lineage>
        <taxon>Bacteria</taxon>
        <taxon>Bacillati</taxon>
        <taxon>Actinomycetota</taxon>
        <taxon>Actinomycetes</taxon>
        <taxon>Micromonosporales</taxon>
        <taxon>Micromonosporaceae</taxon>
        <taxon>Pilimelia</taxon>
    </lineage>
</organism>
<reference evidence="1" key="2">
    <citation type="submission" date="2020-09" db="EMBL/GenBank/DDBJ databases">
        <authorList>
            <person name="Sun Q."/>
            <person name="Ohkuma M."/>
        </authorList>
    </citation>
    <scope>NUCLEOTIDE SEQUENCE</scope>
    <source>
        <strain evidence="1">JCM 3091</strain>
    </source>
</reference>
<dbReference type="EMBL" id="BMQC01000001">
    <property type="protein sequence ID" value="GGK13088.1"/>
    <property type="molecule type" value="Genomic_DNA"/>
</dbReference>
<name>A0A8J3BD98_9ACTN</name>
<dbReference type="AlphaFoldDB" id="A0A8J3BD98"/>
<evidence type="ECO:0000313" key="1">
    <source>
        <dbReference type="EMBL" id="GGK13088.1"/>
    </source>
</evidence>
<dbReference type="Proteomes" id="UP000662200">
    <property type="component" value="Unassembled WGS sequence"/>
</dbReference>
<keyword evidence="2" id="KW-1185">Reference proteome</keyword>
<protein>
    <submittedName>
        <fullName evidence="1">Uncharacterized protein</fullName>
    </submittedName>
</protein>